<dbReference type="AlphaFoldDB" id="A0A699SH00"/>
<gene>
    <name evidence="1" type="ORF">Tci_868519</name>
</gene>
<evidence type="ECO:0000313" key="1">
    <source>
        <dbReference type="EMBL" id="GFC96549.1"/>
    </source>
</evidence>
<feature type="non-terminal residue" evidence="1">
    <location>
        <position position="1"/>
    </location>
</feature>
<protein>
    <submittedName>
        <fullName evidence="1">Uncharacterized protein</fullName>
    </submittedName>
</protein>
<sequence>SGGGVVKSGEKCAAGLAGMVVNSVSVQTWGREDGVLFETSA</sequence>
<name>A0A699SH00_TANCI</name>
<dbReference type="EMBL" id="BKCJ011160883">
    <property type="protein sequence ID" value="GFC96549.1"/>
    <property type="molecule type" value="Genomic_DNA"/>
</dbReference>
<comment type="caution">
    <text evidence="1">The sequence shown here is derived from an EMBL/GenBank/DDBJ whole genome shotgun (WGS) entry which is preliminary data.</text>
</comment>
<organism evidence="1">
    <name type="scientific">Tanacetum cinerariifolium</name>
    <name type="common">Dalmatian daisy</name>
    <name type="synonym">Chrysanthemum cinerariifolium</name>
    <dbReference type="NCBI Taxonomy" id="118510"/>
    <lineage>
        <taxon>Eukaryota</taxon>
        <taxon>Viridiplantae</taxon>
        <taxon>Streptophyta</taxon>
        <taxon>Embryophyta</taxon>
        <taxon>Tracheophyta</taxon>
        <taxon>Spermatophyta</taxon>
        <taxon>Magnoliopsida</taxon>
        <taxon>eudicotyledons</taxon>
        <taxon>Gunneridae</taxon>
        <taxon>Pentapetalae</taxon>
        <taxon>asterids</taxon>
        <taxon>campanulids</taxon>
        <taxon>Asterales</taxon>
        <taxon>Asteraceae</taxon>
        <taxon>Asteroideae</taxon>
        <taxon>Anthemideae</taxon>
        <taxon>Anthemidinae</taxon>
        <taxon>Tanacetum</taxon>
    </lineage>
</organism>
<proteinExistence type="predicted"/>
<accession>A0A699SH00</accession>
<reference evidence="1" key="1">
    <citation type="journal article" date="2019" name="Sci. Rep.">
        <title>Draft genome of Tanacetum cinerariifolium, the natural source of mosquito coil.</title>
        <authorList>
            <person name="Yamashiro T."/>
            <person name="Shiraishi A."/>
            <person name="Satake H."/>
            <person name="Nakayama K."/>
        </authorList>
    </citation>
    <scope>NUCLEOTIDE SEQUENCE</scope>
</reference>